<gene>
    <name evidence="4" type="ORF">GCM10009850_013480</name>
</gene>
<reference evidence="5" key="1">
    <citation type="journal article" date="2019" name="Int. J. Syst. Evol. Microbiol.">
        <title>The Global Catalogue of Microorganisms (GCM) 10K type strain sequencing project: providing services to taxonomists for standard genome sequencing and annotation.</title>
        <authorList>
            <consortium name="The Broad Institute Genomics Platform"/>
            <consortium name="The Broad Institute Genome Sequencing Center for Infectious Disease"/>
            <person name="Wu L."/>
            <person name="Ma J."/>
        </authorList>
    </citation>
    <scope>NUCLEOTIDE SEQUENCE [LARGE SCALE GENOMIC DNA]</scope>
    <source>
        <strain evidence="5">JCM 16114</strain>
    </source>
</reference>
<evidence type="ECO:0000256" key="1">
    <source>
        <dbReference type="ARBA" id="ARBA00022603"/>
    </source>
</evidence>
<name>A0ABP5P226_9ACTN</name>
<sequence>MSTDGLFAGTGAYYARFRPGYPQAFFDDIIHRFALDGTGRLLDLGCGTGQLTVPLARHVAEAIGLDPEPDMLAQARTAGVGNVRWVHAGAENLPPDLGRFRLVTIGRAFHWMNRTQVLNALTGMVESNGGLVIANDGCMALASTPWQHAIEDVQRHYLGPHPSSSPQPEPHEAVLARSPFNNITKVTHEFERTWTPDQIIGYLYSTSLPLHRLLGPRRPAFERDLTNALLALNPEGHFLEPVKLQVLIARPAVQTLTRGAGNGRISRS</sequence>
<organism evidence="4 5">
    <name type="scientific">Nonomuraea monospora</name>
    <dbReference type="NCBI Taxonomy" id="568818"/>
    <lineage>
        <taxon>Bacteria</taxon>
        <taxon>Bacillati</taxon>
        <taxon>Actinomycetota</taxon>
        <taxon>Actinomycetes</taxon>
        <taxon>Streptosporangiales</taxon>
        <taxon>Streptosporangiaceae</taxon>
        <taxon>Nonomuraea</taxon>
    </lineage>
</organism>
<evidence type="ECO:0000259" key="3">
    <source>
        <dbReference type="Pfam" id="PF13649"/>
    </source>
</evidence>
<evidence type="ECO:0000313" key="5">
    <source>
        <dbReference type="Proteomes" id="UP001499843"/>
    </source>
</evidence>
<dbReference type="InterPro" id="IPR029063">
    <property type="entry name" value="SAM-dependent_MTases_sf"/>
</dbReference>
<dbReference type="GO" id="GO:0032259">
    <property type="term" value="P:methylation"/>
    <property type="evidence" value="ECO:0007669"/>
    <property type="project" value="UniProtKB-KW"/>
</dbReference>
<dbReference type="Pfam" id="PF13649">
    <property type="entry name" value="Methyltransf_25"/>
    <property type="match status" value="1"/>
</dbReference>
<dbReference type="EMBL" id="BAAAQX010000003">
    <property type="protein sequence ID" value="GAA2205890.1"/>
    <property type="molecule type" value="Genomic_DNA"/>
</dbReference>
<comment type="caution">
    <text evidence="4">The sequence shown here is derived from an EMBL/GenBank/DDBJ whole genome shotgun (WGS) entry which is preliminary data.</text>
</comment>
<dbReference type="InterPro" id="IPR051052">
    <property type="entry name" value="Diverse_substrate_MTase"/>
</dbReference>
<dbReference type="InterPro" id="IPR041698">
    <property type="entry name" value="Methyltransf_25"/>
</dbReference>
<evidence type="ECO:0000256" key="2">
    <source>
        <dbReference type="ARBA" id="ARBA00022679"/>
    </source>
</evidence>
<protein>
    <submittedName>
        <fullName evidence="4">Class I SAM-dependent methyltransferase</fullName>
    </submittedName>
</protein>
<dbReference type="GO" id="GO:0008168">
    <property type="term" value="F:methyltransferase activity"/>
    <property type="evidence" value="ECO:0007669"/>
    <property type="project" value="UniProtKB-KW"/>
</dbReference>
<keyword evidence="2" id="KW-0808">Transferase</keyword>
<dbReference type="CDD" id="cd02440">
    <property type="entry name" value="AdoMet_MTases"/>
    <property type="match status" value="1"/>
</dbReference>
<dbReference type="Gene3D" id="3.40.50.150">
    <property type="entry name" value="Vaccinia Virus protein VP39"/>
    <property type="match status" value="1"/>
</dbReference>
<dbReference type="PANTHER" id="PTHR44942">
    <property type="entry name" value="METHYLTRANSF_11 DOMAIN-CONTAINING PROTEIN"/>
    <property type="match status" value="1"/>
</dbReference>
<evidence type="ECO:0000313" key="4">
    <source>
        <dbReference type="EMBL" id="GAA2205890.1"/>
    </source>
</evidence>
<keyword evidence="1 4" id="KW-0489">Methyltransferase</keyword>
<dbReference type="PANTHER" id="PTHR44942:SF4">
    <property type="entry name" value="METHYLTRANSFERASE TYPE 11 DOMAIN-CONTAINING PROTEIN"/>
    <property type="match status" value="1"/>
</dbReference>
<dbReference type="Proteomes" id="UP001499843">
    <property type="component" value="Unassembled WGS sequence"/>
</dbReference>
<dbReference type="RefSeq" id="WP_344471604.1">
    <property type="nucleotide sequence ID" value="NZ_BAAAQX010000003.1"/>
</dbReference>
<keyword evidence="5" id="KW-1185">Reference proteome</keyword>
<dbReference type="SUPFAM" id="SSF53335">
    <property type="entry name" value="S-adenosyl-L-methionine-dependent methyltransferases"/>
    <property type="match status" value="1"/>
</dbReference>
<accession>A0ABP5P226</accession>
<proteinExistence type="predicted"/>
<feature type="domain" description="Methyltransferase" evidence="3">
    <location>
        <begin position="42"/>
        <end position="124"/>
    </location>
</feature>